<dbReference type="InterPro" id="IPR038765">
    <property type="entry name" value="Papain-like_cys_pep_sf"/>
</dbReference>
<dbReference type="GeneID" id="110787807"/>
<evidence type="ECO:0000256" key="1">
    <source>
        <dbReference type="SAM" id="MobiDB-lite"/>
    </source>
</evidence>
<dbReference type="KEGG" id="soe:110787807"/>
<dbReference type="PANTHER" id="PTHR33018">
    <property type="entry name" value="OS10G0338966 PROTEIN-RELATED"/>
    <property type="match status" value="1"/>
</dbReference>
<feature type="domain" description="DUF8039" evidence="2">
    <location>
        <begin position="370"/>
        <end position="448"/>
    </location>
</feature>
<sequence length="749" mass="86657">MMQKGFIVPEERRSYVLRRPSIRWRCFKARLWSDFLYDSKNVIIRSPPLLYGWITQNYWDKFIATSTDPKLKELSELNQERAKKRISTYRGGRKGYVYYEEEIKQEVQVKDIPRNLVWIRANSIQEDGVITFDNPVDLEIAQAIKVLEAQQIRGEIDATGRNDILSRALKTPEHGGSVRGVGSGVTNKQYFGYNKPTPPSQMRRELNGVKSELATVKNTQTLLLNYLMSVGQVNQEQLKQFGFSNDNQVSHRSEKEGTIEQGLQGAHFQLASKQNKFQQQEVQTEMYHEPVNEYLHDPNQLNTTDQGIQGAHFQLASKHKKVQDREIQVEPYHVSWPEPEKGNVAEDEYIFCNEQVKSDHPFPQGVDSFCSLAIENDQGVQIVAIGTVYVVKEGEVVKNHFKPVPSGHYRVCIKEDINSSAPLPCPEGETKYVCQGRNRFFIWPAHLVFPIKKADKKVTEEFTTPSPRSPSSQSSSTRRYTITPEDRLKLTSSLINVFKDVAIGMKKRGEVKSFIIPARVFQNEQSINLDYEDMLDWCFQREIRSSHFSILMMHLSEMVQAQGISGLYGLCDCKYLSQLTYVKKEDDRCDYLPRVFACNDGKNVKQIFFVPYIEDQEWMLVVICPWVALVQWLDPSGAQTEPPRFAQTIINSKVHRKDITKIKTNPFIMWKQIECPRQPLGSKDSGYYVCRFMIETIESRHMIIPDKYFNKAPPTYSQKLINKLRETWISYVTGYYQPNNDEDDDDLYL</sequence>
<evidence type="ECO:0000313" key="4">
    <source>
        <dbReference type="RefSeq" id="XP_021848146.2"/>
    </source>
</evidence>
<accession>A0A9R0IFC3</accession>
<evidence type="ECO:0000313" key="3">
    <source>
        <dbReference type="Proteomes" id="UP000813463"/>
    </source>
</evidence>
<proteinExistence type="predicted"/>
<gene>
    <name evidence="4" type="primary">LOC110787807</name>
</gene>
<dbReference type="InterPro" id="IPR058352">
    <property type="entry name" value="DUF8039"/>
</dbReference>
<dbReference type="Pfam" id="PF26133">
    <property type="entry name" value="DUF8039"/>
    <property type="match status" value="1"/>
</dbReference>
<dbReference type="AlphaFoldDB" id="A0A9R0IFC3"/>
<keyword evidence="3" id="KW-1185">Reference proteome</keyword>
<feature type="region of interest" description="Disordered" evidence="1">
    <location>
        <begin position="459"/>
        <end position="480"/>
    </location>
</feature>
<reference evidence="4" key="2">
    <citation type="submission" date="2025-08" db="UniProtKB">
        <authorList>
            <consortium name="RefSeq"/>
        </authorList>
    </citation>
    <scope>IDENTIFICATION</scope>
    <source>
        <tissue evidence="4">Leaf</tissue>
    </source>
</reference>
<dbReference type="PANTHER" id="PTHR33018:SF34">
    <property type="entry name" value="OS02G0472350 PROTEIN"/>
    <property type="match status" value="1"/>
</dbReference>
<protein>
    <submittedName>
        <fullName evidence="4">Uncharacterized protein isoform X1</fullName>
    </submittedName>
</protein>
<dbReference type="Proteomes" id="UP000813463">
    <property type="component" value="Chromosome 4"/>
</dbReference>
<reference evidence="3" key="1">
    <citation type="journal article" date="2021" name="Nat. Commun.">
        <title>Genomic analyses provide insights into spinach domestication and the genetic basis of agronomic traits.</title>
        <authorList>
            <person name="Cai X."/>
            <person name="Sun X."/>
            <person name="Xu C."/>
            <person name="Sun H."/>
            <person name="Wang X."/>
            <person name="Ge C."/>
            <person name="Zhang Z."/>
            <person name="Wang Q."/>
            <person name="Fei Z."/>
            <person name="Jiao C."/>
            <person name="Wang Q."/>
        </authorList>
    </citation>
    <scope>NUCLEOTIDE SEQUENCE [LARGE SCALE GENOMIC DNA]</scope>
    <source>
        <strain evidence="3">cv. Varoflay</strain>
    </source>
</reference>
<dbReference type="RefSeq" id="XP_021848146.2">
    <property type="nucleotide sequence ID" value="XM_021992454.2"/>
</dbReference>
<feature type="compositionally biased region" description="Low complexity" evidence="1">
    <location>
        <begin position="463"/>
        <end position="479"/>
    </location>
</feature>
<dbReference type="SUPFAM" id="SSF54001">
    <property type="entry name" value="Cysteine proteinases"/>
    <property type="match status" value="1"/>
</dbReference>
<evidence type="ECO:0000259" key="2">
    <source>
        <dbReference type="Pfam" id="PF26133"/>
    </source>
</evidence>
<dbReference type="Gene3D" id="3.40.395.10">
    <property type="entry name" value="Adenoviral Proteinase, Chain A"/>
    <property type="match status" value="1"/>
</dbReference>
<name>A0A9R0IFC3_SPIOL</name>
<organism evidence="3 4">
    <name type="scientific">Spinacia oleracea</name>
    <name type="common">Spinach</name>
    <dbReference type="NCBI Taxonomy" id="3562"/>
    <lineage>
        <taxon>Eukaryota</taxon>
        <taxon>Viridiplantae</taxon>
        <taxon>Streptophyta</taxon>
        <taxon>Embryophyta</taxon>
        <taxon>Tracheophyta</taxon>
        <taxon>Spermatophyta</taxon>
        <taxon>Magnoliopsida</taxon>
        <taxon>eudicotyledons</taxon>
        <taxon>Gunneridae</taxon>
        <taxon>Pentapetalae</taxon>
        <taxon>Caryophyllales</taxon>
        <taxon>Chenopodiaceae</taxon>
        <taxon>Chenopodioideae</taxon>
        <taxon>Anserineae</taxon>
        <taxon>Spinacia</taxon>
    </lineage>
</organism>